<comment type="caution">
    <text evidence="1">The sequence shown here is derived from an EMBL/GenBank/DDBJ whole genome shotgun (WGS) entry which is preliminary data.</text>
</comment>
<dbReference type="Proteomes" id="UP001056120">
    <property type="component" value="Linkage Group LG01"/>
</dbReference>
<proteinExistence type="predicted"/>
<reference evidence="2" key="1">
    <citation type="journal article" date="2022" name="Mol. Ecol. Resour.">
        <title>The genomes of chicory, endive, great burdock and yacon provide insights into Asteraceae palaeo-polyploidization history and plant inulin production.</title>
        <authorList>
            <person name="Fan W."/>
            <person name="Wang S."/>
            <person name="Wang H."/>
            <person name="Wang A."/>
            <person name="Jiang F."/>
            <person name="Liu H."/>
            <person name="Zhao H."/>
            <person name="Xu D."/>
            <person name="Zhang Y."/>
        </authorList>
    </citation>
    <scope>NUCLEOTIDE SEQUENCE [LARGE SCALE GENOMIC DNA]</scope>
    <source>
        <strain evidence="2">cv. Yunnan</strain>
    </source>
</reference>
<reference evidence="1 2" key="2">
    <citation type="journal article" date="2022" name="Mol. Ecol. Resour.">
        <title>The genomes of chicory, endive, great burdock and yacon provide insights into Asteraceae paleo-polyploidization history and plant inulin production.</title>
        <authorList>
            <person name="Fan W."/>
            <person name="Wang S."/>
            <person name="Wang H."/>
            <person name="Wang A."/>
            <person name="Jiang F."/>
            <person name="Liu H."/>
            <person name="Zhao H."/>
            <person name="Xu D."/>
            <person name="Zhang Y."/>
        </authorList>
    </citation>
    <scope>NUCLEOTIDE SEQUENCE [LARGE SCALE GENOMIC DNA]</scope>
    <source>
        <strain evidence="2">cv. Yunnan</strain>
        <tissue evidence="1">Leaves</tissue>
    </source>
</reference>
<gene>
    <name evidence="1" type="ORF">L1987_03428</name>
</gene>
<evidence type="ECO:0000313" key="2">
    <source>
        <dbReference type="Proteomes" id="UP001056120"/>
    </source>
</evidence>
<dbReference type="EMBL" id="CM042018">
    <property type="protein sequence ID" value="KAI3829308.1"/>
    <property type="molecule type" value="Genomic_DNA"/>
</dbReference>
<name>A0ACB9KAM4_9ASTR</name>
<protein>
    <submittedName>
        <fullName evidence="1">Uncharacterized protein</fullName>
    </submittedName>
</protein>
<evidence type="ECO:0000313" key="1">
    <source>
        <dbReference type="EMBL" id="KAI3829308.1"/>
    </source>
</evidence>
<accession>A0ACB9KAM4</accession>
<keyword evidence="2" id="KW-1185">Reference proteome</keyword>
<organism evidence="1 2">
    <name type="scientific">Smallanthus sonchifolius</name>
    <dbReference type="NCBI Taxonomy" id="185202"/>
    <lineage>
        <taxon>Eukaryota</taxon>
        <taxon>Viridiplantae</taxon>
        <taxon>Streptophyta</taxon>
        <taxon>Embryophyta</taxon>
        <taxon>Tracheophyta</taxon>
        <taxon>Spermatophyta</taxon>
        <taxon>Magnoliopsida</taxon>
        <taxon>eudicotyledons</taxon>
        <taxon>Gunneridae</taxon>
        <taxon>Pentapetalae</taxon>
        <taxon>asterids</taxon>
        <taxon>campanulids</taxon>
        <taxon>Asterales</taxon>
        <taxon>Asteraceae</taxon>
        <taxon>Asteroideae</taxon>
        <taxon>Heliantheae alliance</taxon>
        <taxon>Millerieae</taxon>
        <taxon>Smallanthus</taxon>
    </lineage>
</organism>
<sequence length="122" mass="13750">MVQARSAATTCISFSELSLFFVFILLSLVFIHDSQSVTSSFASDPVFIHGFRQQSCKVQGSIRHKIEVLSSSCFFDLKFIGAPVEDLCLDFTLPGYPNFILKPYNEDLECSSNWELFLGFMV</sequence>